<evidence type="ECO:0000259" key="2">
    <source>
        <dbReference type="Pfam" id="PF01345"/>
    </source>
</evidence>
<proteinExistence type="predicted"/>
<dbReference type="Pfam" id="PF01345">
    <property type="entry name" value="DUF11"/>
    <property type="match status" value="1"/>
</dbReference>
<feature type="chain" id="PRO_5021901049" description="DUF11 domain-containing protein" evidence="1">
    <location>
        <begin position="27"/>
        <end position="358"/>
    </location>
</feature>
<dbReference type="OrthoDB" id="5400913at2"/>
<name>A0A512ANP9_9SPHN</name>
<evidence type="ECO:0000313" key="4">
    <source>
        <dbReference type="Proteomes" id="UP000321464"/>
    </source>
</evidence>
<keyword evidence="1" id="KW-0732">Signal</keyword>
<dbReference type="InterPro" id="IPR047589">
    <property type="entry name" value="DUF11_rpt"/>
</dbReference>
<organism evidence="3 4">
    <name type="scientific">Novosphingobium sediminis</name>
    <dbReference type="NCBI Taxonomy" id="707214"/>
    <lineage>
        <taxon>Bacteria</taxon>
        <taxon>Pseudomonadati</taxon>
        <taxon>Pseudomonadota</taxon>
        <taxon>Alphaproteobacteria</taxon>
        <taxon>Sphingomonadales</taxon>
        <taxon>Sphingomonadaceae</taxon>
        <taxon>Novosphingobium</taxon>
    </lineage>
</organism>
<comment type="caution">
    <text evidence="3">The sequence shown here is derived from an EMBL/GenBank/DDBJ whole genome shotgun (WGS) entry which is preliminary data.</text>
</comment>
<evidence type="ECO:0000256" key="1">
    <source>
        <dbReference type="SAM" id="SignalP"/>
    </source>
</evidence>
<dbReference type="EMBL" id="BJYR01000021">
    <property type="protein sequence ID" value="GEO01332.1"/>
    <property type="molecule type" value="Genomic_DNA"/>
</dbReference>
<protein>
    <recommendedName>
        <fullName evidence="2">DUF11 domain-containing protein</fullName>
    </recommendedName>
</protein>
<feature type="signal peptide" evidence="1">
    <location>
        <begin position="1"/>
        <end position="26"/>
    </location>
</feature>
<reference evidence="3 4" key="1">
    <citation type="submission" date="2019-07" db="EMBL/GenBank/DDBJ databases">
        <title>Whole genome shotgun sequence of Novosphingobium sediminis NBRC 106119.</title>
        <authorList>
            <person name="Hosoyama A."/>
            <person name="Uohara A."/>
            <person name="Ohji S."/>
            <person name="Ichikawa N."/>
        </authorList>
    </citation>
    <scope>NUCLEOTIDE SEQUENCE [LARGE SCALE GENOMIC DNA]</scope>
    <source>
        <strain evidence="3 4">NBRC 106119</strain>
    </source>
</reference>
<gene>
    <name evidence="3" type="ORF">NSE01_31640</name>
</gene>
<keyword evidence="4" id="KW-1185">Reference proteome</keyword>
<dbReference type="NCBIfam" id="TIGR01451">
    <property type="entry name" value="B_ant_repeat"/>
    <property type="match status" value="1"/>
</dbReference>
<dbReference type="RefSeq" id="WP_147160655.1">
    <property type="nucleotide sequence ID" value="NZ_BJYR01000021.1"/>
</dbReference>
<accession>A0A512ANP9</accession>
<feature type="domain" description="DUF11" evidence="2">
    <location>
        <begin position="259"/>
        <end position="346"/>
    </location>
</feature>
<dbReference type="AlphaFoldDB" id="A0A512ANP9"/>
<dbReference type="Proteomes" id="UP000321464">
    <property type="component" value="Unassembled WGS sequence"/>
</dbReference>
<sequence length="358" mass="35273">MTYRSRLLGAAGVLALAALGANPAHAAGTTAGSTITNTVSVAFQVGGIAQTGTSASDTLTVDRRIQLTVAEVGTTTTTVTPGATNQVTAFTVVNTSNAALDLALSVAQQTGNAGAHSNTDTFDVTNVRIYRDNPTTGTVGSYDAGDALVTYLDEVAADASSTVFVVADVPLAQANNAVAAVTLTATGREAGGAGSQGAALVQTSGANSAGMDTVFADSAGATDTARDAAFSAKDDYTVSAATLSAIKSSRIISDPINLTVNPKMIPGATIQYCIAISNASGSATATSITVTDPIPANLTYDSSFGVKTNGTATIASGVATCAADTTGTGTMASNTVSGTLASVAGGETKTVVFQATIN</sequence>
<evidence type="ECO:0000313" key="3">
    <source>
        <dbReference type="EMBL" id="GEO01332.1"/>
    </source>
</evidence>
<dbReference type="InterPro" id="IPR001434">
    <property type="entry name" value="OmcB-like_DUF11"/>
</dbReference>
<dbReference type="Gene3D" id="2.60.40.740">
    <property type="match status" value="1"/>
</dbReference>